<evidence type="ECO:0000313" key="2">
    <source>
        <dbReference type="EMBL" id="PLT44946.1"/>
    </source>
</evidence>
<accession>A0A2N5N3M6</accession>
<proteinExistence type="predicted"/>
<reference evidence="2 3" key="1">
    <citation type="submission" date="2017-05" db="EMBL/GenBank/DDBJ databases">
        <title>Functional genome analysis of Paenibacillus pasadenensis strain R16: insights on endophytic life style and antifungal activity.</title>
        <authorList>
            <person name="Passera A."/>
            <person name="Marcolungo L."/>
            <person name="Casati P."/>
            <person name="Brasca M."/>
            <person name="Quaglino F."/>
            <person name="Delledonne M."/>
        </authorList>
    </citation>
    <scope>NUCLEOTIDE SEQUENCE [LARGE SCALE GENOMIC DNA]</scope>
    <source>
        <strain evidence="2 3">R16</strain>
    </source>
</reference>
<dbReference type="Proteomes" id="UP000234789">
    <property type="component" value="Unassembled WGS sequence"/>
</dbReference>
<sequence>MRFPPRTNSLPYSSYADGGLVRRSQKNRSAIMADRLQKDKRVPAAAGL</sequence>
<evidence type="ECO:0000313" key="3">
    <source>
        <dbReference type="Proteomes" id="UP000234789"/>
    </source>
</evidence>
<feature type="compositionally biased region" description="Polar residues" evidence="1">
    <location>
        <begin position="1"/>
        <end position="12"/>
    </location>
</feature>
<organism evidence="2 3">
    <name type="scientific">Paenibacillus pasadenensis</name>
    <dbReference type="NCBI Taxonomy" id="217090"/>
    <lineage>
        <taxon>Bacteria</taxon>
        <taxon>Bacillati</taxon>
        <taxon>Bacillota</taxon>
        <taxon>Bacilli</taxon>
        <taxon>Bacillales</taxon>
        <taxon>Paenibacillaceae</taxon>
        <taxon>Paenibacillus</taxon>
    </lineage>
</organism>
<dbReference type="AlphaFoldDB" id="A0A2N5N3M6"/>
<feature type="region of interest" description="Disordered" evidence="1">
    <location>
        <begin position="1"/>
        <end position="21"/>
    </location>
</feature>
<protein>
    <submittedName>
        <fullName evidence="2">Uncharacterized protein</fullName>
    </submittedName>
</protein>
<gene>
    <name evidence="2" type="ORF">B8V81_3377</name>
</gene>
<evidence type="ECO:0000256" key="1">
    <source>
        <dbReference type="SAM" id="MobiDB-lite"/>
    </source>
</evidence>
<comment type="caution">
    <text evidence="2">The sequence shown here is derived from an EMBL/GenBank/DDBJ whole genome shotgun (WGS) entry which is preliminary data.</text>
</comment>
<dbReference type="EMBL" id="NFEZ01000004">
    <property type="protein sequence ID" value="PLT44946.1"/>
    <property type="molecule type" value="Genomic_DNA"/>
</dbReference>
<name>A0A2N5N3M6_9BACL</name>
<keyword evidence="3" id="KW-1185">Reference proteome</keyword>